<dbReference type="InterPro" id="IPR052087">
    <property type="entry name" value="RRP12"/>
</dbReference>
<dbReference type="STRING" id="554065.E1Z384"/>
<evidence type="ECO:0000313" key="6">
    <source>
        <dbReference type="Proteomes" id="UP000008141"/>
    </source>
</evidence>
<evidence type="ECO:0000256" key="1">
    <source>
        <dbReference type="ARBA" id="ARBA00004123"/>
    </source>
</evidence>
<dbReference type="InterPro" id="IPR012978">
    <property type="entry name" value="HEAT_RRP12"/>
</dbReference>
<feature type="domain" description="RRP12 HEAT" evidence="3">
    <location>
        <begin position="366"/>
        <end position="692"/>
    </location>
</feature>
<dbReference type="SUPFAM" id="SSF48371">
    <property type="entry name" value="ARM repeat"/>
    <property type="match status" value="1"/>
</dbReference>
<dbReference type="EMBL" id="GL433835">
    <property type="protein sequence ID" value="EFN59794.1"/>
    <property type="molecule type" value="Genomic_DNA"/>
</dbReference>
<dbReference type="eggNOG" id="KOG1248">
    <property type="taxonomic scope" value="Eukaryota"/>
</dbReference>
<dbReference type="AlphaFoldDB" id="E1Z384"/>
<dbReference type="OrthoDB" id="2192888at2759"/>
<comment type="subcellular location">
    <subcellularLocation>
        <location evidence="1">Nucleus</location>
    </subcellularLocation>
</comment>
<dbReference type="RefSeq" id="XP_005851896.1">
    <property type="nucleotide sequence ID" value="XM_005851834.1"/>
</dbReference>
<dbReference type="InterPro" id="IPR016024">
    <property type="entry name" value="ARM-type_fold"/>
</dbReference>
<dbReference type="Proteomes" id="UP000008141">
    <property type="component" value="Unassembled WGS sequence"/>
</dbReference>
<feature type="domain" description="RRP12 N-terminal HEAT" evidence="4">
    <location>
        <begin position="35"/>
        <end position="297"/>
    </location>
</feature>
<name>E1Z384_CHLVA</name>
<dbReference type="PANTHER" id="PTHR48287">
    <property type="entry name" value="ARM REPEAT SUPERFAMILY PROTEIN"/>
    <property type="match status" value="1"/>
</dbReference>
<dbReference type="OMA" id="YLTHSEP"/>
<dbReference type="Pfam" id="PF08161">
    <property type="entry name" value="RRP12_HEAT"/>
    <property type="match status" value="1"/>
</dbReference>
<dbReference type="GO" id="GO:0005634">
    <property type="term" value="C:nucleus"/>
    <property type="evidence" value="ECO:0007669"/>
    <property type="project" value="UniProtKB-SubCell"/>
</dbReference>
<proteinExistence type="predicted"/>
<dbReference type="KEGG" id="cvr:CHLNCDRAFT_133496"/>
<evidence type="ECO:0000259" key="4">
    <source>
        <dbReference type="Pfam" id="PF25772"/>
    </source>
</evidence>
<dbReference type="InParanoid" id="E1Z384"/>
<reference evidence="5 6" key="1">
    <citation type="journal article" date="2010" name="Plant Cell">
        <title>The Chlorella variabilis NC64A genome reveals adaptation to photosymbiosis, coevolution with viruses, and cryptic sex.</title>
        <authorList>
            <person name="Blanc G."/>
            <person name="Duncan G."/>
            <person name="Agarkova I."/>
            <person name="Borodovsky M."/>
            <person name="Gurnon J."/>
            <person name="Kuo A."/>
            <person name="Lindquist E."/>
            <person name="Lucas S."/>
            <person name="Pangilinan J."/>
            <person name="Polle J."/>
            <person name="Salamov A."/>
            <person name="Terry A."/>
            <person name="Yamada T."/>
            <person name="Dunigan D.D."/>
            <person name="Grigoriev I.V."/>
            <person name="Claverie J.M."/>
            <person name="Van Etten J.L."/>
        </authorList>
    </citation>
    <scope>NUCLEOTIDE SEQUENCE [LARGE SCALE GENOMIC DNA]</scope>
    <source>
        <strain evidence="5 6">NC64A</strain>
    </source>
</reference>
<protein>
    <submittedName>
        <fullName evidence="5">Uncharacterized protein</fullName>
    </submittedName>
</protein>
<sequence length="883" mass="93516">MEDLSSLRLSLGVRSVRTFEGQGAPPPEAPTALTLGQEIYTKFAGKTQPESRQLVAILAAVQEVVRAQGLEVTPTAILEKPETLASGEVLAAMCHLLSLVLGRVPNQILRAKFAAGSQVLCGILEAKQGDVAVVKNAVPCLGQLLAAVNHADWPSAVRPFTLLQSLSLDGRAKVRRTAQSAISDILAGLQSSHAALVQASDSVLKLSQHVLPGPEAAAHAAASAPGKKRQQAEEAIAAAVADALHLLGALKLWIALLTGSVAAAICDLLLKLYQLRQPLLSRHATDVLTVLCAAPGAHLPAKGLSELLGAVLGSEQLWERRDADTTVAAIRLLEDGFCRLATVEPDAAMERLPRAVHTLVPQLAMAHENVRYAAGMCLKNIINEFVSEAAVDAALAGGSGGKQPSPLHSVLAALESSLGPHYQDAWSGCLPVCTEMIEKLGSHGAPLAAGLLQRIGELCAGGDEAAAAGHAAINDALVLAAQNALGAAMRSLGPETVLAALPLNLAEGLAGTAEARTWLLPLLRMHVRGARLGYWGKVLLPMARELGSRAATAASNPSNTREAQVCSALEMQMWDTLPSFCSWTQDTADAFRQYAKLLAAAFEKRPDLRVTICQALHRLCTQNRAVLAEAGEPVGYADPFASSEEDVPTGSPEEQVHLDIPEGYSPEMARQNMAVLQSLAKNWMTLLLNAFLATPTVQCAQLERAISAYACCCDPATAAQFFRAAVTKLIKVTEQAQTGELGQGAEKEASVQKKCYKVLAYLCEQRSDFLENHFQEVVAALADAQPASLSAAKRNRLRCLKATVVAMALPDGPELEAGENTASRDEATKQMVASMVSEIILCVKERNKQTRATAFDLLIQIAHAMHEAEPPPAGLLGHDELME</sequence>
<feature type="non-terminal residue" evidence="5">
    <location>
        <position position="883"/>
    </location>
</feature>
<dbReference type="GeneID" id="17359428"/>
<evidence type="ECO:0000256" key="2">
    <source>
        <dbReference type="ARBA" id="ARBA00023242"/>
    </source>
</evidence>
<dbReference type="Pfam" id="PF25772">
    <property type="entry name" value="HEAT_RRP12_N"/>
    <property type="match status" value="1"/>
</dbReference>
<evidence type="ECO:0000313" key="5">
    <source>
        <dbReference type="EMBL" id="EFN59794.1"/>
    </source>
</evidence>
<keyword evidence="6" id="KW-1185">Reference proteome</keyword>
<accession>E1Z384</accession>
<dbReference type="FunCoup" id="E1Z384">
    <property type="interactions" value="1466"/>
</dbReference>
<dbReference type="PANTHER" id="PTHR48287:SF1">
    <property type="entry name" value="ARM REPEAT SUPERFAMILY PROTEIN"/>
    <property type="match status" value="1"/>
</dbReference>
<organism evidence="6">
    <name type="scientific">Chlorella variabilis</name>
    <name type="common">Green alga</name>
    <dbReference type="NCBI Taxonomy" id="554065"/>
    <lineage>
        <taxon>Eukaryota</taxon>
        <taxon>Viridiplantae</taxon>
        <taxon>Chlorophyta</taxon>
        <taxon>core chlorophytes</taxon>
        <taxon>Trebouxiophyceae</taxon>
        <taxon>Chlorellales</taxon>
        <taxon>Chlorellaceae</taxon>
        <taxon>Chlorella clade</taxon>
        <taxon>Chlorella</taxon>
    </lineage>
</organism>
<keyword evidence="2" id="KW-0539">Nucleus</keyword>
<evidence type="ECO:0000259" key="3">
    <source>
        <dbReference type="Pfam" id="PF08161"/>
    </source>
</evidence>
<dbReference type="InterPro" id="IPR057860">
    <property type="entry name" value="HEAT_RRP12_N"/>
</dbReference>
<gene>
    <name evidence="5" type="ORF">CHLNCDRAFT_133496</name>
</gene>